<dbReference type="PANTHER" id="PTHR11225">
    <property type="entry name" value="NUCLEAR PORE COMPLEX PROTEIN NUP93 NUCLEOPORIN NUP93 DEAD EYE PROTEIN"/>
    <property type="match status" value="1"/>
</dbReference>
<evidence type="ECO:0000313" key="7">
    <source>
        <dbReference type="EMBL" id="CAK9440379.1"/>
    </source>
</evidence>
<organism evidence="7 8">
    <name type="scientific">Lodderomyces beijingensis</name>
    <dbReference type="NCBI Taxonomy" id="1775926"/>
    <lineage>
        <taxon>Eukaryota</taxon>
        <taxon>Fungi</taxon>
        <taxon>Dikarya</taxon>
        <taxon>Ascomycota</taxon>
        <taxon>Saccharomycotina</taxon>
        <taxon>Pichiomycetes</taxon>
        <taxon>Debaryomycetaceae</taxon>
        <taxon>Candida/Lodderomyces clade</taxon>
        <taxon>Lodderomyces</taxon>
    </lineage>
</organism>
<evidence type="ECO:0000256" key="6">
    <source>
        <dbReference type="SAM" id="MobiDB-lite"/>
    </source>
</evidence>
<dbReference type="RefSeq" id="XP_066831417.1">
    <property type="nucleotide sequence ID" value="XM_066974704.1"/>
</dbReference>
<dbReference type="PANTHER" id="PTHR11225:SF4">
    <property type="entry name" value="NUCLEAR PORE COMPLEX PROTEIN NUP93"/>
    <property type="match status" value="1"/>
</dbReference>
<keyword evidence="4" id="KW-0509">mRNA transport</keyword>
<feature type="compositionally biased region" description="Polar residues" evidence="6">
    <location>
        <begin position="1"/>
        <end position="11"/>
    </location>
</feature>
<protein>
    <recommendedName>
        <fullName evidence="4">Nuclear pore protein</fullName>
    </recommendedName>
</protein>
<dbReference type="GeneID" id="92209675"/>
<gene>
    <name evidence="7" type="ORF">LODBEIA_P44790</name>
</gene>
<dbReference type="InterPro" id="IPR007231">
    <property type="entry name" value="Nucleoporin_int_Nup93/Nic96"/>
</dbReference>
<evidence type="ECO:0000256" key="4">
    <source>
        <dbReference type="RuleBase" id="RU364035"/>
    </source>
</evidence>
<dbReference type="EMBL" id="OZ022409">
    <property type="protein sequence ID" value="CAK9440379.1"/>
    <property type="molecule type" value="Genomic_DNA"/>
</dbReference>
<keyword evidence="4" id="KW-0811">Translocation</keyword>
<feature type="coiled-coil region" evidence="5">
    <location>
        <begin position="93"/>
        <end position="123"/>
    </location>
</feature>
<keyword evidence="4" id="KW-0472">Membrane</keyword>
<evidence type="ECO:0000256" key="5">
    <source>
        <dbReference type="SAM" id="Coils"/>
    </source>
</evidence>
<keyword evidence="4" id="KW-0813">Transport</keyword>
<comment type="similarity">
    <text evidence="2 4">Belongs to the nucleoporin interacting component (NIC) family.</text>
</comment>
<name>A0ABP0ZQ27_9ASCO</name>
<keyword evidence="4" id="KW-0653">Protein transport</keyword>
<feature type="region of interest" description="Disordered" evidence="6">
    <location>
        <begin position="1"/>
        <end position="57"/>
    </location>
</feature>
<accession>A0ABP0ZQ27</accession>
<evidence type="ECO:0000313" key="8">
    <source>
        <dbReference type="Proteomes" id="UP001497383"/>
    </source>
</evidence>
<keyword evidence="3 4" id="KW-0539">Nucleus</keyword>
<feature type="compositionally biased region" description="Polar residues" evidence="6">
    <location>
        <begin position="37"/>
        <end position="57"/>
    </location>
</feature>
<keyword evidence="5" id="KW-0175">Coiled coil</keyword>
<reference evidence="7 8" key="1">
    <citation type="submission" date="2024-03" db="EMBL/GenBank/DDBJ databases">
        <authorList>
            <person name="Brejova B."/>
        </authorList>
    </citation>
    <scope>NUCLEOTIDE SEQUENCE [LARGE SCALE GENOMIC DNA]</scope>
    <source>
        <strain evidence="7 8">CBS 14171</strain>
    </source>
</reference>
<evidence type="ECO:0000256" key="1">
    <source>
        <dbReference type="ARBA" id="ARBA00004259"/>
    </source>
</evidence>
<evidence type="ECO:0000256" key="2">
    <source>
        <dbReference type="ARBA" id="ARBA00010186"/>
    </source>
</evidence>
<comment type="subcellular location">
    <subcellularLocation>
        <location evidence="1">Nucleus envelope</location>
    </subcellularLocation>
    <subcellularLocation>
        <location evidence="4">Nucleus</location>
        <location evidence="4">Nuclear pore complex</location>
    </subcellularLocation>
</comment>
<evidence type="ECO:0000256" key="3">
    <source>
        <dbReference type="ARBA" id="ARBA00023242"/>
    </source>
</evidence>
<keyword evidence="8" id="KW-1185">Reference proteome</keyword>
<sequence length="972" mass="110339">MFANKTSNTGPSFGGGFSFGSSNQSQAPQQQQPQVSIGSTTQTSINPPTAPSLSTTDVDITASLNNRNSSELLKELLESASNLPKDCISQVNLGSIHLTLDELERKSEQLRKQESKNANFTKAHYLLARGGLATGDIEDDLSRIQLPQNTAGISHLQHPHNNSLHYAPRDDNIEQYLKAKKEENILNTIEQSFALASKDFDNFINANISIDWNKRREELKKAVGLKDDAKFQEEAMKCSIVWKSMSAAGNILTPLNTKASPSVRQTLRSKFEDYARVVYSLNEARLRSRPFPLCGNFYELNRVQDDSRSKQVCEAWRILRILIDEESATSSQEQKFFNYPKSKLNDDISKSSKKYLEREFYKYVEHLYAKSANKPQNFLPATNINKISFFIHSVILKNDPELASKTLLVNGTPIWALIYYLMRAGLYQDTAEIVFRNRELFNKFDKNFPVYIKKFVDDDDDSRSQTLPTELSNRIHQEFNQQFQYVMNDLNSGISFDPYKYSVYKIVGKCDLHNKSVPQAVNLSIEDWLWFHLVTINETHPNDESSAVIYSNYGLSNLQNKVVQLGAKHFLSASKNPLYLKTLILTGLYELAVQYTYENLNDTDAVHLAIGLAYFGLVKCSYFNKDEVLTIRDNEYEINYSRILGAYTTTFKISDPKVACEYLILIALARGGDSKEALAVCHDALRELLLITREFGILIGETNPNTGLYERGVLEKQRKLIQLEDIRQFHSQIVEATAIKCEEEGRIFDALALYQLACDYETTIVLVNKLVAELIATSDLNKPIIYFGNCDFMASGIAADNGVIEETPENNLILLAEKIWNQFSKSSKVLSSITAKVRNTCETLLSIIKIRDLFVTRHWQDVITQVDKLGLLPANSKDDLTRVRSYSEQVENGSLDANLIKVLPSLLIMVMTCVSNINYDILTRRYQPLGNERGELEHWKKIAKNCMIYAGMVQYKMPREVFSLLINLESSL</sequence>
<keyword evidence="4" id="KW-0906">Nuclear pore complex</keyword>
<dbReference type="Proteomes" id="UP001497383">
    <property type="component" value="Chromosome 5"/>
</dbReference>
<feature type="compositionally biased region" description="Low complexity" evidence="6">
    <location>
        <begin position="19"/>
        <end position="36"/>
    </location>
</feature>
<dbReference type="Pfam" id="PF04097">
    <property type="entry name" value="Nic96"/>
    <property type="match status" value="1"/>
</dbReference>
<proteinExistence type="inferred from homology"/>